<accession>A0A2P5FAC5</accession>
<gene>
    <name evidence="1" type="ORF">TorRG33x02_095240</name>
</gene>
<dbReference type="Proteomes" id="UP000237000">
    <property type="component" value="Unassembled WGS sequence"/>
</dbReference>
<proteinExistence type="predicted"/>
<evidence type="ECO:0000313" key="2">
    <source>
        <dbReference type="Proteomes" id="UP000237000"/>
    </source>
</evidence>
<evidence type="ECO:0000313" key="1">
    <source>
        <dbReference type="EMBL" id="PON94741.1"/>
    </source>
</evidence>
<organism evidence="1 2">
    <name type="scientific">Trema orientale</name>
    <name type="common">Charcoal tree</name>
    <name type="synonym">Celtis orientalis</name>
    <dbReference type="NCBI Taxonomy" id="63057"/>
    <lineage>
        <taxon>Eukaryota</taxon>
        <taxon>Viridiplantae</taxon>
        <taxon>Streptophyta</taxon>
        <taxon>Embryophyta</taxon>
        <taxon>Tracheophyta</taxon>
        <taxon>Spermatophyta</taxon>
        <taxon>Magnoliopsida</taxon>
        <taxon>eudicotyledons</taxon>
        <taxon>Gunneridae</taxon>
        <taxon>Pentapetalae</taxon>
        <taxon>rosids</taxon>
        <taxon>fabids</taxon>
        <taxon>Rosales</taxon>
        <taxon>Cannabaceae</taxon>
        <taxon>Trema</taxon>
    </lineage>
</organism>
<dbReference type="EMBL" id="JXTC01000049">
    <property type="protein sequence ID" value="PON94741.1"/>
    <property type="molecule type" value="Genomic_DNA"/>
</dbReference>
<reference evidence="2" key="1">
    <citation type="submission" date="2016-06" db="EMBL/GenBank/DDBJ databases">
        <title>Parallel loss of symbiosis genes in relatives of nitrogen-fixing non-legume Parasponia.</title>
        <authorList>
            <person name="Van Velzen R."/>
            <person name="Holmer R."/>
            <person name="Bu F."/>
            <person name="Rutten L."/>
            <person name="Van Zeijl A."/>
            <person name="Liu W."/>
            <person name="Santuari L."/>
            <person name="Cao Q."/>
            <person name="Sharma T."/>
            <person name="Shen D."/>
            <person name="Roswanjaya Y."/>
            <person name="Wardhani T."/>
            <person name="Kalhor M.S."/>
            <person name="Jansen J."/>
            <person name="Van den Hoogen J."/>
            <person name="Gungor B."/>
            <person name="Hartog M."/>
            <person name="Hontelez J."/>
            <person name="Verver J."/>
            <person name="Yang W.-C."/>
            <person name="Schijlen E."/>
            <person name="Repin R."/>
            <person name="Schilthuizen M."/>
            <person name="Schranz E."/>
            <person name="Heidstra R."/>
            <person name="Miyata K."/>
            <person name="Fedorova E."/>
            <person name="Kohlen W."/>
            <person name="Bisseling T."/>
            <person name="Smit S."/>
            <person name="Geurts R."/>
        </authorList>
    </citation>
    <scope>NUCLEOTIDE SEQUENCE [LARGE SCALE GENOMIC DNA]</scope>
    <source>
        <strain evidence="2">cv. RG33-2</strain>
    </source>
</reference>
<sequence length="118" mass="13892">MSKEHLGETDYNHRNSAVEGSPYDDFHLTWDFMVPKNFTLFGECRPVQGTTKIFTLHDFFVTRLHSIYSLVIAMPTHFIAEVPKTQRDTLNPISVHWHQTIINLEDLMILVDFRDHYN</sequence>
<dbReference type="AlphaFoldDB" id="A0A2P5FAC5"/>
<dbReference type="InParanoid" id="A0A2P5FAC5"/>
<comment type="caution">
    <text evidence="1">The sequence shown here is derived from an EMBL/GenBank/DDBJ whole genome shotgun (WGS) entry which is preliminary data.</text>
</comment>
<keyword evidence="2" id="KW-1185">Reference proteome</keyword>
<name>A0A2P5FAC5_TREOI</name>
<protein>
    <submittedName>
        <fullName evidence="1">Uncharacterized protein</fullName>
    </submittedName>
</protein>